<dbReference type="Gene3D" id="3.50.4.10">
    <property type="entry name" value="Hepatocyte Growth Factor"/>
    <property type="match status" value="3"/>
</dbReference>
<dbReference type="Proteomes" id="UP000663828">
    <property type="component" value="Unassembled WGS sequence"/>
</dbReference>
<keyword evidence="3" id="KW-0732">Signal</keyword>
<evidence type="ECO:0000256" key="1">
    <source>
        <dbReference type="ARBA" id="ARBA00022737"/>
    </source>
</evidence>
<dbReference type="GO" id="GO:0005576">
    <property type="term" value="C:extracellular region"/>
    <property type="evidence" value="ECO:0007669"/>
    <property type="project" value="InterPro"/>
</dbReference>
<name>A0A816DKH4_ADIRI</name>
<dbReference type="EMBL" id="CAJNOR010008617">
    <property type="protein sequence ID" value="CAF1635402.1"/>
    <property type="molecule type" value="Genomic_DNA"/>
</dbReference>
<reference evidence="6" key="1">
    <citation type="submission" date="2021-02" db="EMBL/GenBank/DDBJ databases">
        <authorList>
            <person name="Nowell W R."/>
        </authorList>
    </citation>
    <scope>NUCLEOTIDE SEQUENCE</scope>
</reference>
<dbReference type="Pfam" id="PF00024">
    <property type="entry name" value="PAN_1"/>
    <property type="match status" value="2"/>
</dbReference>
<evidence type="ECO:0000256" key="2">
    <source>
        <dbReference type="ARBA" id="ARBA00023157"/>
    </source>
</evidence>
<dbReference type="PROSITE" id="PS50948">
    <property type="entry name" value="PAN"/>
    <property type="match status" value="2"/>
</dbReference>
<protein>
    <submittedName>
        <fullName evidence="6">Uncharacterized protein</fullName>
    </submittedName>
</protein>
<evidence type="ECO:0000313" key="6">
    <source>
        <dbReference type="EMBL" id="CAF1635402.1"/>
    </source>
</evidence>
<dbReference type="InterPro" id="IPR031161">
    <property type="entry name" value="Peptidase_M60_dom"/>
</dbReference>
<dbReference type="AlphaFoldDB" id="A0A816DKH4"/>
<dbReference type="InterPro" id="IPR003609">
    <property type="entry name" value="Pan_app"/>
</dbReference>
<feature type="signal peptide" evidence="3">
    <location>
        <begin position="1"/>
        <end position="24"/>
    </location>
</feature>
<proteinExistence type="predicted"/>
<evidence type="ECO:0000259" key="5">
    <source>
        <dbReference type="PROSITE" id="PS51723"/>
    </source>
</evidence>
<keyword evidence="7" id="KW-1185">Reference proteome</keyword>
<dbReference type="InterPro" id="IPR000177">
    <property type="entry name" value="Apple"/>
</dbReference>
<feature type="domain" description="Peptidase M60" evidence="5">
    <location>
        <begin position="302"/>
        <end position="391"/>
    </location>
</feature>
<keyword evidence="1" id="KW-0677">Repeat</keyword>
<accession>A0A816DKH4</accession>
<comment type="caution">
    <text evidence="6">The sequence shown here is derived from an EMBL/GenBank/DDBJ whole genome shotgun (WGS) entry which is preliminary data.</text>
</comment>
<sequence length="391" mass="43137">MAYSRIVLILCLVYRFLTTNGVNAAQESVATCNSINNNVDSDCPGFFKTEYWYYYGEDISGSYQNSYADCCRQCTQNDKCNAFSWSRLTKACFLKSGINSGGYSSEDNDSGRRLNIGTNTTGCSGFVKTENWVLYSEDIGATYQNSYADCCQQCSLNNKCNAFIWGRQSKACYLKSSVGDGGRAGADVDTGVRLTTVTETIDFSTFTKTENWVLYSEDIGATYQNSYANCNQQCSLNNKCNAFIWGRDSKACYLKSGVGDGGRAGAGVDAGRRLDIGKLPGVFNKPPRFETNVIYSVQSNMSDWYSTGYYVAGNNSIEIEVLKQECAEWSVQIGCHTDVLSDITNRQRPAVIFLRRSLQPKRLQLCSSYGGLLFLRSPDASGCSITVSLNN</sequence>
<feature type="non-terminal residue" evidence="6">
    <location>
        <position position="1"/>
    </location>
</feature>
<dbReference type="PANTHER" id="PTHR33946">
    <property type="match status" value="1"/>
</dbReference>
<evidence type="ECO:0000256" key="3">
    <source>
        <dbReference type="SAM" id="SignalP"/>
    </source>
</evidence>
<dbReference type="Pfam" id="PF14295">
    <property type="entry name" value="PAN_4"/>
    <property type="match status" value="1"/>
</dbReference>
<evidence type="ECO:0000313" key="7">
    <source>
        <dbReference type="Proteomes" id="UP000663828"/>
    </source>
</evidence>
<dbReference type="SUPFAM" id="SSF57414">
    <property type="entry name" value="Hairpin loop containing domain-like"/>
    <property type="match status" value="2"/>
</dbReference>
<evidence type="ECO:0000259" key="4">
    <source>
        <dbReference type="PROSITE" id="PS50948"/>
    </source>
</evidence>
<dbReference type="Gene3D" id="2.60.120.1250">
    <property type="entry name" value="Peptidase M60, enhancin-like domain 1"/>
    <property type="match status" value="1"/>
</dbReference>
<dbReference type="Pfam" id="PF17291">
    <property type="entry name" value="M60-like_N"/>
    <property type="match status" value="1"/>
</dbReference>
<dbReference type="PROSITE" id="PS51723">
    <property type="entry name" value="PEPTIDASE_M60"/>
    <property type="match status" value="1"/>
</dbReference>
<feature type="domain" description="Apple" evidence="4">
    <location>
        <begin position="43"/>
        <end position="118"/>
    </location>
</feature>
<dbReference type="InterPro" id="IPR035423">
    <property type="entry name" value="M60-like_N"/>
</dbReference>
<dbReference type="CDD" id="cd01100">
    <property type="entry name" value="APPLE_Factor_XI_like"/>
    <property type="match status" value="2"/>
</dbReference>
<dbReference type="PANTHER" id="PTHR33946:SF4">
    <property type="entry name" value="COAGULATION FACTOR XI"/>
    <property type="match status" value="1"/>
</dbReference>
<feature type="chain" id="PRO_5032815560" evidence="3">
    <location>
        <begin position="25"/>
        <end position="391"/>
    </location>
</feature>
<gene>
    <name evidence="6" type="ORF">XAT740_LOCUS52380</name>
</gene>
<feature type="domain" description="Apple" evidence="4">
    <location>
        <begin position="123"/>
        <end position="199"/>
    </location>
</feature>
<keyword evidence="2" id="KW-1015">Disulfide bond</keyword>
<dbReference type="GO" id="GO:0006508">
    <property type="term" value="P:proteolysis"/>
    <property type="evidence" value="ECO:0007669"/>
    <property type="project" value="InterPro"/>
</dbReference>
<organism evidence="6 7">
    <name type="scientific">Adineta ricciae</name>
    <name type="common">Rotifer</name>
    <dbReference type="NCBI Taxonomy" id="249248"/>
    <lineage>
        <taxon>Eukaryota</taxon>
        <taxon>Metazoa</taxon>
        <taxon>Spiralia</taxon>
        <taxon>Gnathifera</taxon>
        <taxon>Rotifera</taxon>
        <taxon>Eurotatoria</taxon>
        <taxon>Bdelloidea</taxon>
        <taxon>Adinetida</taxon>
        <taxon>Adinetidae</taxon>
        <taxon>Adineta</taxon>
    </lineage>
</organism>